<dbReference type="RefSeq" id="WP_381207666.1">
    <property type="nucleotide sequence ID" value="NZ_JBHSPC010000018.1"/>
</dbReference>
<dbReference type="InterPro" id="IPR045336">
    <property type="entry name" value="MmgE_PrpD_N"/>
</dbReference>
<evidence type="ECO:0000256" key="1">
    <source>
        <dbReference type="ARBA" id="ARBA00006174"/>
    </source>
</evidence>
<comment type="caution">
    <text evidence="4">The sequence shown here is derived from an EMBL/GenBank/DDBJ whole genome shotgun (WGS) entry which is preliminary data.</text>
</comment>
<dbReference type="InterPro" id="IPR036148">
    <property type="entry name" value="MmgE/PrpD_sf"/>
</dbReference>
<reference evidence="5" key="1">
    <citation type="journal article" date="2019" name="Int. J. Syst. Evol. Microbiol.">
        <title>The Global Catalogue of Microorganisms (GCM) 10K type strain sequencing project: providing services to taxonomists for standard genome sequencing and annotation.</title>
        <authorList>
            <consortium name="The Broad Institute Genomics Platform"/>
            <consortium name="The Broad Institute Genome Sequencing Center for Infectious Disease"/>
            <person name="Wu L."/>
            <person name="Ma J."/>
        </authorList>
    </citation>
    <scope>NUCLEOTIDE SEQUENCE [LARGE SCALE GENOMIC DNA]</scope>
    <source>
        <strain evidence="5">JCM 13852</strain>
    </source>
</reference>
<dbReference type="InterPro" id="IPR042188">
    <property type="entry name" value="MmgE/PrpD_sf_2"/>
</dbReference>
<feature type="domain" description="MmgE/PrpD N-terminal" evidence="2">
    <location>
        <begin position="5"/>
        <end position="240"/>
    </location>
</feature>
<evidence type="ECO:0000259" key="3">
    <source>
        <dbReference type="Pfam" id="PF19305"/>
    </source>
</evidence>
<evidence type="ECO:0000259" key="2">
    <source>
        <dbReference type="Pfam" id="PF03972"/>
    </source>
</evidence>
<feature type="domain" description="MmgE/PrpD C-terminal" evidence="3">
    <location>
        <begin position="265"/>
        <end position="420"/>
    </location>
</feature>
<dbReference type="PANTHER" id="PTHR16943">
    <property type="entry name" value="2-METHYLCITRATE DEHYDRATASE-RELATED"/>
    <property type="match status" value="1"/>
</dbReference>
<dbReference type="Pfam" id="PF03972">
    <property type="entry name" value="MmgE_PrpD_N"/>
    <property type="match status" value="1"/>
</dbReference>
<dbReference type="InterPro" id="IPR042183">
    <property type="entry name" value="MmgE/PrpD_sf_1"/>
</dbReference>
<proteinExistence type="inferred from homology"/>
<gene>
    <name evidence="4" type="ORF">ACFP2V_08090</name>
</gene>
<name>A0ABW0XJQ0_9ACTN</name>
<dbReference type="Pfam" id="PF19305">
    <property type="entry name" value="MmgE_PrpD_C"/>
    <property type="match status" value="1"/>
</dbReference>
<dbReference type="Proteomes" id="UP001596183">
    <property type="component" value="Unassembled WGS sequence"/>
</dbReference>
<dbReference type="Gene3D" id="1.10.4100.10">
    <property type="entry name" value="2-methylcitrate dehydratase PrpD"/>
    <property type="match status" value="1"/>
</dbReference>
<comment type="similarity">
    <text evidence="1">Belongs to the PrpD family.</text>
</comment>
<dbReference type="InterPro" id="IPR005656">
    <property type="entry name" value="MmgE_PrpD"/>
</dbReference>
<keyword evidence="5" id="KW-1185">Reference proteome</keyword>
<dbReference type="PANTHER" id="PTHR16943:SF8">
    <property type="entry name" value="2-METHYLCITRATE DEHYDRATASE"/>
    <property type="match status" value="1"/>
</dbReference>
<dbReference type="EMBL" id="JBHSPC010000018">
    <property type="protein sequence ID" value="MFC5670068.1"/>
    <property type="molecule type" value="Genomic_DNA"/>
</dbReference>
<evidence type="ECO:0000313" key="5">
    <source>
        <dbReference type="Proteomes" id="UP001596183"/>
    </source>
</evidence>
<dbReference type="InterPro" id="IPR045337">
    <property type="entry name" value="MmgE_PrpD_C"/>
</dbReference>
<dbReference type="SUPFAM" id="SSF103378">
    <property type="entry name" value="2-methylcitrate dehydratase PrpD"/>
    <property type="match status" value="1"/>
</dbReference>
<dbReference type="Gene3D" id="3.30.1330.120">
    <property type="entry name" value="2-methylcitrate dehydratase PrpD"/>
    <property type="match status" value="1"/>
</dbReference>
<organism evidence="4 5">
    <name type="scientific">Streptomyces incanus</name>
    <dbReference type="NCBI Taxonomy" id="887453"/>
    <lineage>
        <taxon>Bacteria</taxon>
        <taxon>Bacillati</taxon>
        <taxon>Actinomycetota</taxon>
        <taxon>Actinomycetes</taxon>
        <taxon>Kitasatosporales</taxon>
        <taxon>Streptomycetaceae</taxon>
        <taxon>Streptomyces</taxon>
    </lineage>
</organism>
<evidence type="ECO:0000313" key="4">
    <source>
        <dbReference type="EMBL" id="MFC5670068.1"/>
    </source>
</evidence>
<protein>
    <submittedName>
        <fullName evidence="4">MmgE/PrpD family protein</fullName>
    </submittedName>
</protein>
<accession>A0ABW0XJQ0</accession>
<sequence length="460" mass="48342">MSPTEQLIDFVRSTRLDEIDLEARRVVRTMITTVLGTTVAGAGEDGCRELRGLLLENGGAPQATSLVHGDRLPAASAALLNGVMARALDYCDAMEPGLHLGSSLVPAALAAAEFRGGVSGEEFVTAVAVGAELGSRLNLTEALYDGLDPTGVVAPLAATATVGRILGLSTDQLRAALGLAFNRAGGSFQSNVDGSLAVRLIQGWAAEAGVTCALWALRGLTGPHNFLDGVYGYTHLYGRGQVDATTFVEELGDHYALTGTMFKKYPSCGLTQGVTELALQARRSGISAEQIDRVDVVLPPYAYRLVGHPFAPGTNPRVNGQFSARFCVANAFLNGSSRLEHFAPAAVTGKAVGDLAARVHVTADSALDERGHSAADLIVVSGDSEQHFRLDIAPGFPENALSQEDHDRRLQDCLAAAASPLPDSRIDKLMGSLRTLEELDDVTDLVADLISPEADADRTA</sequence>